<dbReference type="RefSeq" id="WP_024048419.1">
    <property type="nucleotide sequence ID" value="NZ_AZMC01000284.1"/>
</dbReference>
<name>W1U211_9FIRM</name>
<keyword evidence="1" id="KW-0812">Transmembrane</keyword>
<dbReference type="AlphaFoldDB" id="W1U211"/>
<evidence type="ECO:0000313" key="3">
    <source>
        <dbReference type="Proteomes" id="UP000018840"/>
    </source>
</evidence>
<feature type="transmembrane region" description="Helical" evidence="1">
    <location>
        <begin position="20"/>
        <end position="39"/>
    </location>
</feature>
<sequence>MTTYSFRHRLQLWRHKVSPWLRRPVTWLVLLALVLGYIVSIQNERIEALTARVNELSQTGPGSTPARLSNLEFIVNDHTEHLRTLDVKVFQLQVDQADLDWRTTTNRWDIDEQIK</sequence>
<organism evidence="2 3">
    <name type="scientific">Negativicoccus succinicivorans DORA_17_25</name>
    <dbReference type="NCBI Taxonomy" id="1403945"/>
    <lineage>
        <taxon>Bacteria</taxon>
        <taxon>Bacillati</taxon>
        <taxon>Bacillota</taxon>
        <taxon>Negativicutes</taxon>
        <taxon>Veillonellales</taxon>
        <taxon>Veillonellaceae</taxon>
        <taxon>Negativicoccus</taxon>
    </lineage>
</organism>
<gene>
    <name evidence="2" type="ORF">Q612_NSC00284G0004</name>
</gene>
<evidence type="ECO:0000313" key="2">
    <source>
        <dbReference type="EMBL" id="ETI86689.1"/>
    </source>
</evidence>
<comment type="caution">
    <text evidence="2">The sequence shown here is derived from an EMBL/GenBank/DDBJ whole genome shotgun (WGS) entry which is preliminary data.</text>
</comment>
<reference evidence="2 3" key="1">
    <citation type="submission" date="2013-12" db="EMBL/GenBank/DDBJ databases">
        <title>A Varibaculum cambriense genome reconstructed from a premature infant gut community with otherwise low bacterial novelty that shifts toward anaerobic metabolism during the third week of life.</title>
        <authorList>
            <person name="Brown C.T."/>
            <person name="Sharon I."/>
            <person name="Thomas B.C."/>
            <person name="Castelle C.J."/>
            <person name="Morowitz M.J."/>
            <person name="Banfield J.F."/>
        </authorList>
    </citation>
    <scope>NUCLEOTIDE SEQUENCE [LARGE SCALE GENOMIC DNA]</scope>
    <source>
        <strain evidence="3">DORA_17_25</strain>
    </source>
</reference>
<accession>W1U211</accession>
<evidence type="ECO:0000256" key="1">
    <source>
        <dbReference type="SAM" id="Phobius"/>
    </source>
</evidence>
<keyword evidence="1" id="KW-1133">Transmembrane helix</keyword>
<protein>
    <submittedName>
        <fullName evidence="2">Uncharacterized protein</fullName>
    </submittedName>
</protein>
<dbReference type="EMBL" id="AZMC01000284">
    <property type="protein sequence ID" value="ETI86689.1"/>
    <property type="molecule type" value="Genomic_DNA"/>
</dbReference>
<keyword evidence="1" id="KW-0472">Membrane</keyword>
<proteinExistence type="predicted"/>
<dbReference type="Proteomes" id="UP000018840">
    <property type="component" value="Unassembled WGS sequence"/>
</dbReference>